<dbReference type="AlphaFoldDB" id="A0A0C1MRP0"/>
<evidence type="ECO:0000313" key="1">
    <source>
        <dbReference type="EMBL" id="KIE04737.1"/>
    </source>
</evidence>
<name>A0A0C1MRP0_9RICK</name>
<dbReference type="EMBL" id="JSWE01000148">
    <property type="protein sequence ID" value="KIE04737.1"/>
    <property type="molecule type" value="Genomic_DNA"/>
</dbReference>
<dbReference type="EMBL" id="JSWE01000087">
    <property type="protein sequence ID" value="KIE05702.1"/>
    <property type="molecule type" value="Genomic_DNA"/>
</dbReference>
<dbReference type="PANTHER" id="PTHR46312">
    <property type="entry name" value="NACHT DOMAIN-CONTAINING PROTEIN"/>
    <property type="match status" value="1"/>
</dbReference>
<comment type="caution">
    <text evidence="1">The sequence shown here is derived from an EMBL/GenBank/DDBJ whole genome shotgun (WGS) entry which is preliminary data.</text>
</comment>
<keyword evidence="3" id="KW-1185">Reference proteome</keyword>
<dbReference type="PANTHER" id="PTHR46312:SF2">
    <property type="entry name" value="NUCLEOTIDE-BINDING OLIGOMERIZATION DOMAIN-CONTAINING PROTEIN 2-LIKE"/>
    <property type="match status" value="1"/>
</dbReference>
<reference evidence="1 3" key="1">
    <citation type="submission" date="2014-11" db="EMBL/GenBank/DDBJ databases">
        <title>A Rickettsiales Symbiont of Amoebae With Ancient Features.</title>
        <authorList>
            <person name="Schulz F."/>
            <person name="Martijn J."/>
            <person name="Wascher F."/>
            <person name="Kostanjsek R."/>
            <person name="Ettema T.J."/>
            <person name="Horn M."/>
        </authorList>
    </citation>
    <scope>NUCLEOTIDE SEQUENCE [LARGE SCALE GENOMIC DNA]</scope>
    <source>
        <strain evidence="1 3">UWC36</strain>
    </source>
</reference>
<protein>
    <submittedName>
        <fullName evidence="1">Uncharacterized protein</fullName>
    </submittedName>
</protein>
<gene>
    <name evidence="2" type="ORF">NF27_DK00010</name>
    <name evidence="1" type="ORF">NF27_FZ00010</name>
</gene>
<dbReference type="Gene3D" id="3.40.50.300">
    <property type="entry name" value="P-loop containing nucleotide triphosphate hydrolases"/>
    <property type="match status" value="1"/>
</dbReference>
<evidence type="ECO:0000313" key="2">
    <source>
        <dbReference type="EMBL" id="KIE05702.1"/>
    </source>
</evidence>
<sequence length="414" mass="47794">MPLRELANYIETENSATLEGFIKQTYLPGVRGIRESEIAQFLGNNVGNILYLLDGYDEIVPLLRKPGVGAKLGSIVRGIIEDSMAHTIVTSRPARIEHKFDQEYENVGFIDQDIERYVSTFKSERAKEILNFLKNNKSLWGIAHIPINLELICSAWGISGGIDKVSTMSQLYGAITDRLMERYVVKNHAIELDDLTCRKFNKRTQPIVRCLERIAFRGMKNNQIIIPIKEIQGIIAEEEKRSGVGNLLREVLKSGMVKIIGENNDENREIYFLHLSFQEYYAAKYIARAINNIGTEEYKQVYAFISENKYIPYYEVMMWFSAGVLYQQGRARGNYEGLNGFWRIVEAEPRELVGIRHVSLVIRSLEECEASEKVEKHKELINYIKQWIKVRANIRHLRTFMIEILKTTPPYSKL</sequence>
<dbReference type="STRING" id="86105.NF27_DK00010"/>
<organism evidence="1 3">
    <name type="scientific">Candidatus Jidaibacter acanthamoebae</name>
    <dbReference type="NCBI Taxonomy" id="86105"/>
    <lineage>
        <taxon>Bacteria</taxon>
        <taxon>Pseudomonadati</taxon>
        <taxon>Pseudomonadota</taxon>
        <taxon>Alphaproteobacteria</taxon>
        <taxon>Rickettsiales</taxon>
        <taxon>Candidatus Midichloriaceae</taxon>
        <taxon>Candidatus Jidaibacter</taxon>
    </lineage>
</organism>
<proteinExistence type="predicted"/>
<evidence type="ECO:0000313" key="3">
    <source>
        <dbReference type="Proteomes" id="UP000031258"/>
    </source>
</evidence>
<dbReference type="InterPro" id="IPR027417">
    <property type="entry name" value="P-loop_NTPase"/>
</dbReference>
<dbReference type="Proteomes" id="UP000031258">
    <property type="component" value="Unassembled WGS sequence"/>
</dbReference>
<accession>A0A0C1MRP0</accession>